<feature type="binding site" evidence="3">
    <location>
        <position position="178"/>
    </location>
    <ligand>
        <name>Zn(2+)</name>
        <dbReference type="ChEBI" id="CHEBI:29105"/>
    </ligand>
</feature>
<dbReference type="SUPFAM" id="SSF51182">
    <property type="entry name" value="RmlC-like cupins"/>
    <property type="match status" value="1"/>
</dbReference>
<dbReference type="Pfam" id="PF20511">
    <property type="entry name" value="PMI_typeI_cat"/>
    <property type="match status" value="1"/>
</dbReference>
<evidence type="ECO:0000256" key="1">
    <source>
        <dbReference type="ARBA" id="ARBA00022723"/>
    </source>
</evidence>
<sequence length="329" mass="36418">MALPPLVLDPYLRPQIWGGRRLESVLGKTLPDDGSYGESWEVSAHRHSVSRVADGPFEGMLLTDLCAERAAELYGTNRPENDEFPLLIKFLDAQKLLSVQVHPDDETAARLLGNERGKTESWVVLDVQPEGRIYAGLKEGVTRDDLQRHLEAGTTDECLYSFQPKVGDCLLLEAGTVHTVGGGVMIAEVQQSSDATFRLFDWNRLGTDGVPRQLHIEESLESIDWNRGPLHPLEPTEIAGFPDGVQGQGLSRSPFFAMDRYRFSAPLRNPYENKLSIWMILDGFVELESPTERRGFPKGTTVLLPASASEATWHPNSGEVTILGVTLSP</sequence>
<dbReference type="Gene3D" id="2.60.120.10">
    <property type="entry name" value="Jelly Rolls"/>
    <property type="match status" value="2"/>
</dbReference>
<comment type="cofactor">
    <cofactor evidence="3">
        <name>Zn(2+)</name>
        <dbReference type="ChEBI" id="CHEBI:29105"/>
    </cofactor>
    <text evidence="3">Binds 1 zinc ion per subunit.</text>
</comment>
<dbReference type="OrthoDB" id="9808275at2"/>
<dbReference type="EMBL" id="CP036279">
    <property type="protein sequence ID" value="QDU63773.1"/>
    <property type="molecule type" value="Genomic_DNA"/>
</dbReference>
<dbReference type="AlphaFoldDB" id="A0A518BA32"/>
<evidence type="ECO:0000313" key="7">
    <source>
        <dbReference type="Proteomes" id="UP000317093"/>
    </source>
</evidence>
<feature type="active site" evidence="4">
    <location>
        <position position="198"/>
    </location>
</feature>
<proteinExistence type="predicted"/>
<dbReference type="CDD" id="cd07010">
    <property type="entry name" value="cupin_PMI_type_I_N_bac"/>
    <property type="match status" value="1"/>
</dbReference>
<dbReference type="KEGG" id="knv:Pan216_46540"/>
<dbReference type="PANTHER" id="PTHR42742:SF3">
    <property type="entry name" value="FRUCTOKINASE"/>
    <property type="match status" value="1"/>
</dbReference>
<name>A0A518BA32_9BACT</name>
<dbReference type="GO" id="GO:0004476">
    <property type="term" value="F:mannose-6-phosphate isomerase activity"/>
    <property type="evidence" value="ECO:0007669"/>
    <property type="project" value="UniProtKB-EC"/>
</dbReference>
<evidence type="ECO:0000256" key="2">
    <source>
        <dbReference type="ARBA" id="ARBA00022833"/>
    </source>
</evidence>
<dbReference type="InterPro" id="IPR051804">
    <property type="entry name" value="Carb_Metab_Reg_Kinase/Isom"/>
</dbReference>
<evidence type="ECO:0000313" key="6">
    <source>
        <dbReference type="EMBL" id="QDU63773.1"/>
    </source>
</evidence>
<protein>
    <submittedName>
        <fullName evidence="6">Putative mannose-6-phosphate isomerase GmuF</fullName>
        <ecNumber evidence="6">5.3.1.8</ecNumber>
    </submittedName>
</protein>
<feature type="binding site" evidence="3">
    <location>
        <position position="120"/>
    </location>
    <ligand>
        <name>Zn(2+)</name>
        <dbReference type="ChEBI" id="CHEBI:29105"/>
    </ligand>
</feature>
<feature type="binding site" evidence="3">
    <location>
        <position position="102"/>
    </location>
    <ligand>
        <name>Zn(2+)</name>
        <dbReference type="ChEBI" id="CHEBI:29105"/>
    </ligand>
</feature>
<dbReference type="RefSeq" id="WP_145261497.1">
    <property type="nucleotide sequence ID" value="NZ_CP036279.1"/>
</dbReference>
<keyword evidence="6" id="KW-0413">Isomerase</keyword>
<dbReference type="GO" id="GO:0005975">
    <property type="term" value="P:carbohydrate metabolic process"/>
    <property type="evidence" value="ECO:0007669"/>
    <property type="project" value="InterPro"/>
</dbReference>
<dbReference type="InterPro" id="IPR046457">
    <property type="entry name" value="PMI_typeI_cat"/>
</dbReference>
<keyword evidence="1 3" id="KW-0479">Metal-binding</keyword>
<accession>A0A518BA32</accession>
<dbReference type="InterPro" id="IPR014710">
    <property type="entry name" value="RmlC-like_jellyroll"/>
</dbReference>
<dbReference type="PANTHER" id="PTHR42742">
    <property type="entry name" value="TRANSCRIPTIONAL REPRESSOR MPRA"/>
    <property type="match status" value="1"/>
</dbReference>
<keyword evidence="7" id="KW-1185">Reference proteome</keyword>
<dbReference type="EC" id="5.3.1.8" evidence="6"/>
<keyword evidence="2 3" id="KW-0862">Zinc</keyword>
<evidence type="ECO:0000259" key="5">
    <source>
        <dbReference type="Pfam" id="PF20511"/>
    </source>
</evidence>
<gene>
    <name evidence="6" type="primary">gmuF</name>
    <name evidence="6" type="ORF">Pan216_46540</name>
</gene>
<dbReference type="PIRSF" id="PIRSF036894">
    <property type="entry name" value="PMI_Firm_short"/>
    <property type="match status" value="1"/>
</dbReference>
<evidence type="ECO:0000256" key="3">
    <source>
        <dbReference type="PIRSR" id="PIRSR036894-1"/>
    </source>
</evidence>
<dbReference type="InterPro" id="IPR014628">
    <property type="entry name" value="Man6P_isomerase_Firm_short"/>
</dbReference>
<dbReference type="Proteomes" id="UP000317093">
    <property type="component" value="Chromosome"/>
</dbReference>
<evidence type="ECO:0000256" key="4">
    <source>
        <dbReference type="PIRSR" id="PIRSR036894-2"/>
    </source>
</evidence>
<reference evidence="6 7" key="1">
    <citation type="submission" date="2019-02" db="EMBL/GenBank/DDBJ databases">
        <title>Deep-cultivation of Planctomycetes and their phenomic and genomic characterization uncovers novel biology.</title>
        <authorList>
            <person name="Wiegand S."/>
            <person name="Jogler M."/>
            <person name="Boedeker C."/>
            <person name="Pinto D."/>
            <person name="Vollmers J."/>
            <person name="Rivas-Marin E."/>
            <person name="Kohn T."/>
            <person name="Peeters S.H."/>
            <person name="Heuer A."/>
            <person name="Rast P."/>
            <person name="Oberbeckmann S."/>
            <person name="Bunk B."/>
            <person name="Jeske O."/>
            <person name="Meyerdierks A."/>
            <person name="Storesund J.E."/>
            <person name="Kallscheuer N."/>
            <person name="Luecker S."/>
            <person name="Lage O.M."/>
            <person name="Pohl T."/>
            <person name="Merkel B.J."/>
            <person name="Hornburger P."/>
            <person name="Mueller R.-W."/>
            <person name="Bruemmer F."/>
            <person name="Labrenz M."/>
            <person name="Spormann A.M."/>
            <person name="Op den Camp H."/>
            <person name="Overmann J."/>
            <person name="Amann R."/>
            <person name="Jetten M.S.M."/>
            <person name="Mascher T."/>
            <person name="Medema M.H."/>
            <person name="Devos D.P."/>
            <person name="Kaster A.-K."/>
            <person name="Ovreas L."/>
            <person name="Rohde M."/>
            <person name="Galperin M.Y."/>
            <person name="Jogler C."/>
        </authorList>
    </citation>
    <scope>NUCLEOTIDE SEQUENCE [LARGE SCALE GENOMIC DNA]</scope>
    <source>
        <strain evidence="6 7">Pan216</strain>
    </source>
</reference>
<dbReference type="InterPro" id="IPR011051">
    <property type="entry name" value="RmlC_Cupin_sf"/>
</dbReference>
<feature type="domain" description="Phosphomannose isomerase type I catalytic" evidence="5">
    <location>
        <begin position="8"/>
        <end position="112"/>
    </location>
</feature>
<organism evidence="6 7">
    <name type="scientific">Kolteria novifilia</name>
    <dbReference type="NCBI Taxonomy" id="2527975"/>
    <lineage>
        <taxon>Bacteria</taxon>
        <taxon>Pseudomonadati</taxon>
        <taxon>Planctomycetota</taxon>
        <taxon>Planctomycetia</taxon>
        <taxon>Kolteriales</taxon>
        <taxon>Kolteriaceae</taxon>
        <taxon>Kolteria</taxon>
    </lineage>
</organism>
<dbReference type="GO" id="GO:0008270">
    <property type="term" value="F:zinc ion binding"/>
    <property type="evidence" value="ECO:0007669"/>
    <property type="project" value="InterPro"/>
</dbReference>